<dbReference type="Proteomes" id="UP000426027">
    <property type="component" value="Chromosome"/>
</dbReference>
<dbReference type="RefSeq" id="WP_157478676.1">
    <property type="nucleotide sequence ID" value="NZ_CP046566.1"/>
</dbReference>
<dbReference type="KEGG" id="fls:GLV81_09605"/>
<gene>
    <name evidence="1" type="ORF">GLV81_09605</name>
</gene>
<sequence>MTEQKFAIELKAASTEEFKVERSLHDKIGPINPQKINVQLGFQFHHEIVKDIFTVTVLVVYQYPTNPSNNEHIELMKFQAGFDFTVTNLKTILKPNQSGFQMPDNVMMAIVGVSISTARGMLIPLTAGSYLNSFILPIVDTKEMLENLKIKKTPIENELHVQGQQQLTKRKPKQSR</sequence>
<proteinExistence type="predicted"/>
<accession>A0A6I6GT32</accession>
<dbReference type="EMBL" id="CP046566">
    <property type="protein sequence ID" value="QGW28319.1"/>
    <property type="molecule type" value="Genomic_DNA"/>
</dbReference>
<dbReference type="AlphaFoldDB" id="A0A6I6GT32"/>
<evidence type="ECO:0000313" key="1">
    <source>
        <dbReference type="EMBL" id="QGW28319.1"/>
    </source>
</evidence>
<name>A0A6I6GT32_9BACT</name>
<organism evidence="1 2">
    <name type="scientific">Phnomibacter ginsenosidimutans</name>
    <dbReference type="NCBI Taxonomy" id="2676868"/>
    <lineage>
        <taxon>Bacteria</taxon>
        <taxon>Pseudomonadati</taxon>
        <taxon>Bacteroidota</taxon>
        <taxon>Chitinophagia</taxon>
        <taxon>Chitinophagales</taxon>
        <taxon>Chitinophagaceae</taxon>
        <taxon>Phnomibacter</taxon>
    </lineage>
</organism>
<evidence type="ECO:0008006" key="3">
    <source>
        <dbReference type="Google" id="ProtNLM"/>
    </source>
</evidence>
<protein>
    <recommendedName>
        <fullName evidence="3">Preprotein translocase subunit SecB</fullName>
    </recommendedName>
</protein>
<reference evidence="1 2" key="1">
    <citation type="submission" date="2019-11" db="EMBL/GenBank/DDBJ databases">
        <authorList>
            <person name="Im W.T."/>
        </authorList>
    </citation>
    <scope>NUCLEOTIDE SEQUENCE [LARGE SCALE GENOMIC DNA]</scope>
    <source>
        <strain evidence="1 2">SB-02</strain>
    </source>
</reference>
<keyword evidence="2" id="KW-1185">Reference proteome</keyword>
<evidence type="ECO:0000313" key="2">
    <source>
        <dbReference type="Proteomes" id="UP000426027"/>
    </source>
</evidence>